<reference evidence="1 2" key="1">
    <citation type="journal article" date="2013" name="Stand. Genomic Sci.">
        <title>Genomic Encyclopedia of Type Strains, Phase I: The one thousand microbial genomes (KMG-I) project.</title>
        <authorList>
            <person name="Kyrpides N.C."/>
            <person name="Woyke T."/>
            <person name="Eisen J.A."/>
            <person name="Garrity G."/>
            <person name="Lilburn T.G."/>
            <person name="Beck B.J."/>
            <person name="Whitman W.B."/>
            <person name="Hugenholtz P."/>
            <person name="Klenk H.P."/>
        </authorList>
    </citation>
    <scope>NUCLEOTIDE SEQUENCE [LARGE SCALE GENOMIC DNA]</scope>
    <source>
        <strain evidence="1 2">DSM 13484</strain>
    </source>
</reference>
<dbReference type="EMBL" id="VLLG01000003">
    <property type="protein sequence ID" value="TWI88873.1"/>
    <property type="molecule type" value="Genomic_DNA"/>
</dbReference>
<evidence type="ECO:0000313" key="2">
    <source>
        <dbReference type="Proteomes" id="UP000316778"/>
    </source>
</evidence>
<sequence length="88" mass="10305">MIYKDDFIKFLNDYFKGKRVDVKHFPSGCSMIDIYITEKDLICVQVEPSQIGISKIEDYPNYFDLSTISDNVFYSNADAENFILRMNI</sequence>
<evidence type="ECO:0000313" key="1">
    <source>
        <dbReference type="EMBL" id="TWI88873.1"/>
    </source>
</evidence>
<dbReference type="AlphaFoldDB" id="A0A562T693"/>
<proteinExistence type="predicted"/>
<name>A0A562T693_CHIJA</name>
<protein>
    <submittedName>
        <fullName evidence="1">Uncharacterized protein</fullName>
    </submittedName>
</protein>
<organism evidence="1 2">
    <name type="scientific">Chitinophaga japonensis</name>
    <name type="common">Flexibacter japonensis</name>
    <dbReference type="NCBI Taxonomy" id="104662"/>
    <lineage>
        <taxon>Bacteria</taxon>
        <taxon>Pseudomonadati</taxon>
        <taxon>Bacteroidota</taxon>
        <taxon>Chitinophagia</taxon>
        <taxon>Chitinophagales</taxon>
        <taxon>Chitinophagaceae</taxon>
        <taxon>Chitinophaga</taxon>
    </lineage>
</organism>
<dbReference type="Proteomes" id="UP000316778">
    <property type="component" value="Unassembled WGS sequence"/>
</dbReference>
<gene>
    <name evidence="1" type="ORF">LX66_2961</name>
</gene>
<accession>A0A562T693</accession>
<comment type="caution">
    <text evidence="1">The sequence shown here is derived from an EMBL/GenBank/DDBJ whole genome shotgun (WGS) entry which is preliminary data.</text>
</comment>
<keyword evidence="2" id="KW-1185">Reference proteome</keyword>